<gene>
    <name evidence="1" type="ORF">DPMN_127093</name>
</gene>
<accession>A0A9D4GX98</accession>
<proteinExistence type="predicted"/>
<sequence length="82" mass="9040">MRDDDTEILLQSGLLYDAVSNLSMGRDSILYHYPSKFPSERLDVDLPLRVKRPGLAAVEKDRDYEGLVEPVLGGEANGTACS</sequence>
<dbReference type="Proteomes" id="UP000828390">
    <property type="component" value="Unassembled WGS sequence"/>
</dbReference>
<evidence type="ECO:0000313" key="2">
    <source>
        <dbReference type="Proteomes" id="UP000828390"/>
    </source>
</evidence>
<reference evidence="1" key="2">
    <citation type="submission" date="2020-11" db="EMBL/GenBank/DDBJ databases">
        <authorList>
            <person name="McCartney M.A."/>
            <person name="Auch B."/>
            <person name="Kono T."/>
            <person name="Mallez S."/>
            <person name="Becker A."/>
            <person name="Gohl D.M."/>
            <person name="Silverstein K.A.T."/>
            <person name="Koren S."/>
            <person name="Bechman K.B."/>
            <person name="Herman A."/>
            <person name="Abrahante J.E."/>
            <person name="Garbe J."/>
        </authorList>
    </citation>
    <scope>NUCLEOTIDE SEQUENCE</scope>
    <source>
        <strain evidence="1">Duluth1</strain>
        <tissue evidence="1">Whole animal</tissue>
    </source>
</reference>
<keyword evidence="2" id="KW-1185">Reference proteome</keyword>
<organism evidence="1 2">
    <name type="scientific">Dreissena polymorpha</name>
    <name type="common">Zebra mussel</name>
    <name type="synonym">Mytilus polymorpha</name>
    <dbReference type="NCBI Taxonomy" id="45954"/>
    <lineage>
        <taxon>Eukaryota</taxon>
        <taxon>Metazoa</taxon>
        <taxon>Spiralia</taxon>
        <taxon>Lophotrochozoa</taxon>
        <taxon>Mollusca</taxon>
        <taxon>Bivalvia</taxon>
        <taxon>Autobranchia</taxon>
        <taxon>Heteroconchia</taxon>
        <taxon>Euheterodonta</taxon>
        <taxon>Imparidentia</taxon>
        <taxon>Neoheterodontei</taxon>
        <taxon>Myida</taxon>
        <taxon>Dreissenoidea</taxon>
        <taxon>Dreissenidae</taxon>
        <taxon>Dreissena</taxon>
    </lineage>
</organism>
<dbReference type="EMBL" id="JAIWYP010000005">
    <property type="protein sequence ID" value="KAH3825219.1"/>
    <property type="molecule type" value="Genomic_DNA"/>
</dbReference>
<name>A0A9D4GX98_DREPO</name>
<reference evidence="1" key="1">
    <citation type="journal article" date="2019" name="bioRxiv">
        <title>The Genome of the Zebra Mussel, Dreissena polymorpha: A Resource for Invasive Species Research.</title>
        <authorList>
            <person name="McCartney M.A."/>
            <person name="Auch B."/>
            <person name="Kono T."/>
            <person name="Mallez S."/>
            <person name="Zhang Y."/>
            <person name="Obille A."/>
            <person name="Becker A."/>
            <person name="Abrahante J.E."/>
            <person name="Garbe J."/>
            <person name="Badalamenti J.P."/>
            <person name="Herman A."/>
            <person name="Mangelson H."/>
            <person name="Liachko I."/>
            <person name="Sullivan S."/>
            <person name="Sone E.D."/>
            <person name="Koren S."/>
            <person name="Silverstein K.A.T."/>
            <person name="Beckman K.B."/>
            <person name="Gohl D.M."/>
        </authorList>
    </citation>
    <scope>NUCLEOTIDE SEQUENCE</scope>
    <source>
        <strain evidence="1">Duluth1</strain>
        <tissue evidence="1">Whole animal</tissue>
    </source>
</reference>
<dbReference type="AlphaFoldDB" id="A0A9D4GX98"/>
<protein>
    <submittedName>
        <fullName evidence="1">Uncharacterized protein</fullName>
    </submittedName>
</protein>
<comment type="caution">
    <text evidence="1">The sequence shown here is derived from an EMBL/GenBank/DDBJ whole genome shotgun (WGS) entry which is preliminary data.</text>
</comment>
<evidence type="ECO:0000313" key="1">
    <source>
        <dbReference type="EMBL" id="KAH3825219.1"/>
    </source>
</evidence>